<protein>
    <submittedName>
        <fullName evidence="3">Uncharacterized protein</fullName>
    </submittedName>
</protein>
<evidence type="ECO:0000313" key="5">
    <source>
        <dbReference type="Proteomes" id="UP000297914"/>
    </source>
</evidence>
<evidence type="ECO:0000313" key="2">
    <source>
        <dbReference type="EMBL" id="TFF71462.1"/>
    </source>
</evidence>
<proteinExistence type="predicted"/>
<name>A0A5F0K5F9_9GAMM</name>
<sequence>MLDSCRKGRFLSFSEDDCTRQRGLKAVVQSSIERTVSGVRCTNDNLKPVLVALATDQPLDGDGRENGQNRTLSMRPVRLRP</sequence>
<dbReference type="EMBL" id="QORK01000061">
    <property type="protein sequence ID" value="TFF74262.1"/>
    <property type="molecule type" value="Genomic_DNA"/>
</dbReference>
<dbReference type="EMBL" id="QORL01000061">
    <property type="protein sequence ID" value="TFF71462.1"/>
    <property type="molecule type" value="Genomic_DNA"/>
</dbReference>
<evidence type="ECO:0000256" key="1">
    <source>
        <dbReference type="SAM" id="MobiDB-lite"/>
    </source>
</evidence>
<evidence type="ECO:0000313" key="4">
    <source>
        <dbReference type="Proteomes" id="UP000297720"/>
    </source>
</evidence>
<reference evidence="3 5" key="1">
    <citation type="submission" date="2018-06" db="EMBL/GenBank/DDBJ databases">
        <title>Occurrence of a novel blaKPC-2- and qnrS2- harbouring IncP6 plasmid from Aeromonas taiwanensis isolates recovered from the river sediments.</title>
        <authorList>
            <person name="Zheng B."/>
            <person name="Yu X."/>
            <person name="Xiao Y."/>
        </authorList>
    </citation>
    <scope>NUCLEOTIDE SEQUENCE [LARGE SCALE GENOMIC DNA]</scope>
    <source>
        <strain evidence="2 4">1713</strain>
        <strain evidence="3 5">198</strain>
    </source>
</reference>
<gene>
    <name evidence="2" type="ORF">DRM93_20280</name>
    <name evidence="3" type="ORF">DRM94_20280</name>
</gene>
<comment type="caution">
    <text evidence="3">The sequence shown here is derived from an EMBL/GenBank/DDBJ whole genome shotgun (WGS) entry which is preliminary data.</text>
</comment>
<dbReference type="AlphaFoldDB" id="A0A5F0K5F9"/>
<dbReference type="Proteomes" id="UP000297914">
    <property type="component" value="Unassembled WGS sequence"/>
</dbReference>
<feature type="region of interest" description="Disordered" evidence="1">
    <location>
        <begin position="57"/>
        <end position="81"/>
    </location>
</feature>
<dbReference type="Proteomes" id="UP000297720">
    <property type="component" value="Unassembled WGS sequence"/>
</dbReference>
<accession>A0A5F0K5F9</accession>
<keyword evidence="4" id="KW-1185">Reference proteome</keyword>
<evidence type="ECO:0000313" key="3">
    <source>
        <dbReference type="EMBL" id="TFF74262.1"/>
    </source>
</evidence>
<organism evidence="3 5">
    <name type="scientific">Aeromonas taiwanensis</name>
    <dbReference type="NCBI Taxonomy" id="633417"/>
    <lineage>
        <taxon>Bacteria</taxon>
        <taxon>Pseudomonadati</taxon>
        <taxon>Pseudomonadota</taxon>
        <taxon>Gammaproteobacteria</taxon>
        <taxon>Aeromonadales</taxon>
        <taxon>Aeromonadaceae</taxon>
        <taxon>Aeromonas</taxon>
    </lineage>
</organism>